<protein>
    <recommendedName>
        <fullName evidence="11 16">Peroxisomal membrane protein PEX14</fullName>
    </recommendedName>
    <alternativeName>
        <fullName evidence="16">Peroxin-14</fullName>
    </alternativeName>
</protein>
<evidence type="ECO:0000256" key="10">
    <source>
        <dbReference type="ARBA" id="ARBA00023140"/>
    </source>
</evidence>
<accession>A0A9Q0YH15</accession>
<comment type="subcellular location">
    <subcellularLocation>
        <location evidence="12">Endomembrane system</location>
        <topology evidence="12">Single-pass membrane protein</topology>
    </subcellularLocation>
    <subcellularLocation>
        <location evidence="13 16">Peroxisome membrane</location>
    </subcellularLocation>
</comment>
<evidence type="ECO:0000256" key="5">
    <source>
        <dbReference type="ARBA" id="ARBA00022927"/>
    </source>
</evidence>
<feature type="region of interest" description="Disordered" evidence="18">
    <location>
        <begin position="1"/>
        <end position="56"/>
    </location>
</feature>
<feature type="coiled-coil region" evidence="17">
    <location>
        <begin position="183"/>
        <end position="210"/>
    </location>
</feature>
<feature type="compositionally biased region" description="Acidic residues" evidence="18">
    <location>
        <begin position="305"/>
        <end position="321"/>
    </location>
</feature>
<feature type="compositionally biased region" description="Polar residues" evidence="18">
    <location>
        <begin position="23"/>
        <end position="51"/>
    </location>
</feature>
<evidence type="ECO:0000313" key="20">
    <source>
        <dbReference type="EMBL" id="KAJ8022345.1"/>
    </source>
</evidence>
<feature type="region of interest" description="Disordered" evidence="18">
    <location>
        <begin position="107"/>
        <end position="137"/>
    </location>
</feature>
<evidence type="ECO:0000256" key="11">
    <source>
        <dbReference type="ARBA" id="ARBA00029502"/>
    </source>
</evidence>
<keyword evidence="21" id="KW-1185">Reference proteome</keyword>
<evidence type="ECO:0000256" key="18">
    <source>
        <dbReference type="SAM" id="MobiDB-lite"/>
    </source>
</evidence>
<dbReference type="GO" id="GO:0005102">
    <property type="term" value="F:signaling receptor binding"/>
    <property type="evidence" value="ECO:0007669"/>
    <property type="project" value="TreeGrafter"/>
</dbReference>
<evidence type="ECO:0000256" key="1">
    <source>
        <dbReference type="ARBA" id="ARBA00005443"/>
    </source>
</evidence>
<dbReference type="InterPro" id="IPR006785">
    <property type="entry name" value="Pex14_N"/>
</dbReference>
<dbReference type="EMBL" id="JAIZAY010000020">
    <property type="protein sequence ID" value="KAJ8022345.1"/>
    <property type="molecule type" value="Genomic_DNA"/>
</dbReference>
<evidence type="ECO:0000256" key="17">
    <source>
        <dbReference type="SAM" id="Coils"/>
    </source>
</evidence>
<evidence type="ECO:0000256" key="9">
    <source>
        <dbReference type="ARBA" id="ARBA00023136"/>
    </source>
</evidence>
<reference evidence="20" key="1">
    <citation type="submission" date="2021-10" db="EMBL/GenBank/DDBJ databases">
        <title>Tropical sea cucumber genome reveals ecological adaptation and Cuvierian tubules defense mechanism.</title>
        <authorList>
            <person name="Chen T."/>
        </authorList>
    </citation>
    <scope>NUCLEOTIDE SEQUENCE</scope>
    <source>
        <strain evidence="20">Nanhai2018</strain>
        <tissue evidence="20">Muscle</tissue>
    </source>
</reference>
<keyword evidence="7" id="KW-0007">Acetylation</keyword>
<comment type="similarity">
    <text evidence="1 16">Belongs to the peroxin-14 family.</text>
</comment>
<dbReference type="GO" id="GO:1990429">
    <property type="term" value="C:peroxisomal importomer complex"/>
    <property type="evidence" value="ECO:0007669"/>
    <property type="project" value="TreeGrafter"/>
</dbReference>
<dbReference type="InterPro" id="IPR025655">
    <property type="entry name" value="PEX14"/>
</dbReference>
<keyword evidence="17" id="KW-0175">Coiled coil</keyword>
<dbReference type="PANTHER" id="PTHR23058">
    <property type="entry name" value="PEROXISOMAL MEMBRANE PROTEIN PEX14"/>
    <property type="match status" value="1"/>
</dbReference>
<evidence type="ECO:0000256" key="3">
    <source>
        <dbReference type="ARBA" id="ARBA00022553"/>
    </source>
</evidence>
<proteinExistence type="inferred from homology"/>
<feature type="compositionally biased region" description="Pro residues" evidence="18">
    <location>
        <begin position="115"/>
        <end position="129"/>
    </location>
</feature>
<keyword evidence="2 16" id="KW-0813">Transport</keyword>
<dbReference type="PANTHER" id="PTHR23058:SF0">
    <property type="entry name" value="PEROXISOMAL MEMBRANE PROTEIN PEX14"/>
    <property type="match status" value="1"/>
</dbReference>
<keyword evidence="9 16" id="KW-0472">Membrane</keyword>
<comment type="caution">
    <text evidence="20">The sequence shown here is derived from an EMBL/GenBank/DDBJ whole genome shotgun (WGS) entry which is preliminary data.</text>
</comment>
<sequence length="395" mass="42739">MSDPVATPQTSEESSTEVKGEPSSMSTDSVQEPTQQGHTGAGSKQNGNAENVQGAVGLSAPLRENMIATAVKFLLNPQVQNSPLSQRRAFLKKKGLTDDEIKVAIERSGVKDPSPSLPPKPGQQLPPPAVSSYNVATPPPVPPAPTLYSRGRDFAAIAIIISGVTYGLYKLFQKFIRPFFKRQEDTQKRLQNIETSIAQLNNTLAATVQDIQKSVGLMQTLLERQEGRLDQISRDLIANKAIVSGRGEGDVLQIKQEITSLKGLLLNRSQFPSTPQQSSIPAWQKKSLESEKLQLNDTLDKEMDGGQEEENGSQFEDEDEKENGYSQTDGGDDSQGVRGMTQVNGEMTGLLGSPGVNLKKKTMLENGGSIESNSGGQTSEKAVEQNGSREEEEVD</sequence>
<dbReference type="GO" id="GO:0012505">
    <property type="term" value="C:endomembrane system"/>
    <property type="evidence" value="ECO:0007669"/>
    <property type="project" value="UniProtKB-SubCell"/>
</dbReference>
<feature type="domain" description="Peroxisome membrane anchor protein Pex14p N-terminal" evidence="19">
    <location>
        <begin position="63"/>
        <end position="106"/>
    </location>
</feature>
<keyword evidence="3" id="KW-0597">Phosphoprotein</keyword>
<evidence type="ECO:0000256" key="2">
    <source>
        <dbReference type="ARBA" id="ARBA00022448"/>
    </source>
</evidence>
<keyword evidence="4" id="KW-0812">Transmembrane</keyword>
<dbReference type="Pfam" id="PF04695">
    <property type="entry name" value="Pex14_N"/>
    <property type="match status" value="1"/>
</dbReference>
<dbReference type="AlphaFoldDB" id="A0A9Q0YH15"/>
<evidence type="ECO:0000256" key="8">
    <source>
        <dbReference type="ARBA" id="ARBA00023010"/>
    </source>
</evidence>
<dbReference type="Gene3D" id="1.10.10.10">
    <property type="entry name" value="Winged helix-like DNA-binding domain superfamily/Winged helix DNA-binding domain"/>
    <property type="match status" value="1"/>
</dbReference>
<gene>
    <name evidence="20" type="ORF">HOLleu_37215</name>
</gene>
<evidence type="ECO:0000256" key="14">
    <source>
        <dbReference type="ARBA" id="ARBA00055057"/>
    </source>
</evidence>
<evidence type="ECO:0000256" key="12">
    <source>
        <dbReference type="ARBA" id="ARBA00037847"/>
    </source>
</evidence>
<evidence type="ECO:0000256" key="13">
    <source>
        <dbReference type="ARBA" id="ARBA00046271"/>
    </source>
</evidence>
<evidence type="ECO:0000256" key="16">
    <source>
        <dbReference type="RuleBase" id="RU367032"/>
    </source>
</evidence>
<evidence type="ECO:0000256" key="6">
    <source>
        <dbReference type="ARBA" id="ARBA00022989"/>
    </source>
</evidence>
<organism evidence="20 21">
    <name type="scientific">Holothuria leucospilota</name>
    <name type="common">Black long sea cucumber</name>
    <name type="synonym">Mertensiothuria leucospilota</name>
    <dbReference type="NCBI Taxonomy" id="206669"/>
    <lineage>
        <taxon>Eukaryota</taxon>
        <taxon>Metazoa</taxon>
        <taxon>Echinodermata</taxon>
        <taxon>Eleutherozoa</taxon>
        <taxon>Echinozoa</taxon>
        <taxon>Holothuroidea</taxon>
        <taxon>Aspidochirotacea</taxon>
        <taxon>Aspidochirotida</taxon>
        <taxon>Holothuriidae</taxon>
        <taxon>Holothuria</taxon>
    </lineage>
</organism>
<keyword evidence="6" id="KW-1133">Transmembrane helix</keyword>
<evidence type="ECO:0000256" key="4">
    <source>
        <dbReference type="ARBA" id="ARBA00022692"/>
    </source>
</evidence>
<dbReference type="GO" id="GO:0016560">
    <property type="term" value="P:protein import into peroxisome matrix, docking"/>
    <property type="evidence" value="ECO:0007669"/>
    <property type="project" value="UniProtKB-UniRule"/>
</dbReference>
<dbReference type="Proteomes" id="UP001152320">
    <property type="component" value="Chromosome 20"/>
</dbReference>
<dbReference type="InterPro" id="IPR036388">
    <property type="entry name" value="WH-like_DNA-bd_sf"/>
</dbReference>
<comment type="subunit">
    <text evidence="15">Interacts with PEX13; forming the PEX13-PEX14 docking complex. Interacts with PEX5 (via WxxxF/Y motifs). Interacts with PEX19. Interacts with tubulin.</text>
</comment>
<dbReference type="FunFam" id="1.10.10.10:FF:000296">
    <property type="entry name" value="Peroxisomal membrane protein PEX14"/>
    <property type="match status" value="1"/>
</dbReference>
<evidence type="ECO:0000256" key="15">
    <source>
        <dbReference type="ARBA" id="ARBA00065694"/>
    </source>
</evidence>
<feature type="region of interest" description="Disordered" evidence="18">
    <location>
        <begin position="300"/>
        <end position="395"/>
    </location>
</feature>
<evidence type="ECO:0000313" key="21">
    <source>
        <dbReference type="Proteomes" id="UP001152320"/>
    </source>
</evidence>
<name>A0A9Q0YH15_HOLLE</name>
<keyword evidence="5 16" id="KW-0653">Protein transport</keyword>
<comment type="function">
    <text evidence="14">Component of the PEX13-PEX14 docking complex, a translocon channel that specifically mediates the import of peroxisomal cargo proteins bound to PEX5 receptor. The PEX13-PEX14 docking complex forms a large import pore which can be opened to a diameter of about 9 nm. Mechanistically, PEX5 receptor along with cargo proteins associates with the PEX14 subunit of the PEX13-PEX14 docking complex in the cytosol, leading to the insertion of the receptor into the organelle membrane with the concomitant translocation of the cargo into the peroxisome matrix. Plays a key role for peroxisome movement through a direct interaction with tubulin.</text>
</comment>
<keyword evidence="10 16" id="KW-0576">Peroxisome</keyword>
<keyword evidence="8" id="KW-0811">Translocation</keyword>
<dbReference type="OrthoDB" id="441517at2759"/>
<evidence type="ECO:0000256" key="7">
    <source>
        <dbReference type="ARBA" id="ARBA00022990"/>
    </source>
</evidence>
<dbReference type="GO" id="GO:0005778">
    <property type="term" value="C:peroxisomal membrane"/>
    <property type="evidence" value="ECO:0007669"/>
    <property type="project" value="UniProtKB-SubCell"/>
</dbReference>
<evidence type="ECO:0000259" key="19">
    <source>
        <dbReference type="Pfam" id="PF04695"/>
    </source>
</evidence>
<feature type="compositionally biased region" description="Low complexity" evidence="18">
    <location>
        <begin position="365"/>
        <end position="376"/>
    </location>
</feature>